<evidence type="ECO:0000256" key="2">
    <source>
        <dbReference type="SAM" id="Phobius"/>
    </source>
</evidence>
<dbReference type="RefSeq" id="WP_105357455.1">
    <property type="nucleotide sequence ID" value="NZ_PUIA01000069.1"/>
</dbReference>
<gene>
    <name evidence="3" type="ORF">C5Y96_20955</name>
</gene>
<feature type="transmembrane region" description="Helical" evidence="2">
    <location>
        <begin position="34"/>
        <end position="55"/>
    </location>
</feature>
<evidence type="ECO:0000313" key="4">
    <source>
        <dbReference type="Proteomes" id="UP000240009"/>
    </source>
</evidence>
<feature type="region of interest" description="Disordered" evidence="1">
    <location>
        <begin position="1"/>
        <end position="21"/>
    </location>
</feature>
<feature type="transmembrane region" description="Helical" evidence="2">
    <location>
        <begin position="95"/>
        <end position="116"/>
    </location>
</feature>
<keyword evidence="2" id="KW-1133">Transmembrane helix</keyword>
<dbReference type="Proteomes" id="UP000240009">
    <property type="component" value="Unassembled WGS sequence"/>
</dbReference>
<protein>
    <submittedName>
        <fullName evidence="3">Uncharacterized protein</fullName>
    </submittedName>
</protein>
<evidence type="ECO:0000313" key="3">
    <source>
        <dbReference type="EMBL" id="PQO25926.1"/>
    </source>
</evidence>
<organism evidence="3 4">
    <name type="scientific">Blastopirellula marina</name>
    <dbReference type="NCBI Taxonomy" id="124"/>
    <lineage>
        <taxon>Bacteria</taxon>
        <taxon>Pseudomonadati</taxon>
        <taxon>Planctomycetota</taxon>
        <taxon>Planctomycetia</taxon>
        <taxon>Pirellulales</taxon>
        <taxon>Pirellulaceae</taxon>
        <taxon>Blastopirellula</taxon>
    </lineage>
</organism>
<keyword evidence="2" id="KW-0812">Transmembrane</keyword>
<dbReference type="EMBL" id="PUIA01000069">
    <property type="protein sequence ID" value="PQO25926.1"/>
    <property type="molecule type" value="Genomic_DNA"/>
</dbReference>
<accession>A0A2S8F183</accession>
<dbReference type="AlphaFoldDB" id="A0A2S8F183"/>
<reference evidence="3 4" key="1">
    <citation type="submission" date="2018-02" db="EMBL/GenBank/DDBJ databases">
        <title>Comparative genomes isolates from brazilian mangrove.</title>
        <authorList>
            <person name="Araujo J.E."/>
            <person name="Taketani R.G."/>
            <person name="Silva M.C.P."/>
            <person name="Loureco M.V."/>
            <person name="Andreote F.D."/>
        </authorList>
    </citation>
    <scope>NUCLEOTIDE SEQUENCE [LARGE SCALE GENOMIC DNA]</scope>
    <source>
        <strain evidence="3 4">HEX-2 MGV</strain>
    </source>
</reference>
<comment type="caution">
    <text evidence="3">The sequence shown here is derived from an EMBL/GenBank/DDBJ whole genome shotgun (WGS) entry which is preliminary data.</text>
</comment>
<evidence type="ECO:0000256" key="1">
    <source>
        <dbReference type="SAM" id="MobiDB-lite"/>
    </source>
</evidence>
<sequence>MNNSSEQIPVEPPDDSRRSSSDADFYVQMAKKAWLWPLMGFGFAASSVFSVWYSFQKSSLLTVIAIGALFWLFGCFVTIWLSFNLSRHRAMLQDIRKRIVTLIWVAIALVVMVFAVL</sequence>
<proteinExistence type="predicted"/>
<keyword evidence="2" id="KW-0472">Membrane</keyword>
<feature type="transmembrane region" description="Helical" evidence="2">
    <location>
        <begin position="61"/>
        <end position="83"/>
    </location>
</feature>
<name>A0A2S8F183_9BACT</name>